<dbReference type="InterPro" id="IPR007309">
    <property type="entry name" value="TFIIIC_Bblock-bd"/>
</dbReference>
<evidence type="ECO:0000256" key="2">
    <source>
        <dbReference type="ARBA" id="ARBA00022553"/>
    </source>
</evidence>
<dbReference type="InterPro" id="IPR044210">
    <property type="entry name" value="Tfc3-like"/>
</dbReference>
<keyword evidence="6" id="KW-0175">Coiled coil</keyword>
<dbReference type="GO" id="GO:0006384">
    <property type="term" value="P:transcription initiation at RNA polymerase III promoter"/>
    <property type="evidence" value="ECO:0007669"/>
    <property type="project" value="InterPro"/>
</dbReference>
<dbReference type="PANTHER" id="PTHR15180">
    <property type="entry name" value="GENERAL TRANSCRIPTION FACTOR 3C POLYPEPTIDE 1"/>
    <property type="match status" value="1"/>
</dbReference>
<dbReference type="InterPro" id="IPR035625">
    <property type="entry name" value="Tfc3-like_eWH"/>
</dbReference>
<feature type="compositionally biased region" description="Basic and acidic residues" evidence="7">
    <location>
        <begin position="593"/>
        <end position="609"/>
    </location>
</feature>
<feature type="region of interest" description="Disordered" evidence="7">
    <location>
        <begin position="669"/>
        <end position="789"/>
    </location>
</feature>
<feature type="region of interest" description="Disordered" evidence="7">
    <location>
        <begin position="540"/>
        <end position="655"/>
    </location>
</feature>
<dbReference type="PANTHER" id="PTHR15180:SF1">
    <property type="entry name" value="GENERAL TRANSCRIPTION FACTOR 3C POLYPEPTIDE 1"/>
    <property type="match status" value="1"/>
</dbReference>
<evidence type="ECO:0000259" key="8">
    <source>
        <dbReference type="Pfam" id="PF04182"/>
    </source>
</evidence>
<feature type="coiled-coil region" evidence="6">
    <location>
        <begin position="1301"/>
        <end position="1328"/>
    </location>
</feature>
<evidence type="ECO:0000256" key="4">
    <source>
        <dbReference type="ARBA" id="ARBA00023163"/>
    </source>
</evidence>
<dbReference type="GO" id="GO:0005634">
    <property type="term" value="C:nucleus"/>
    <property type="evidence" value="ECO:0007669"/>
    <property type="project" value="UniProtKB-SubCell"/>
</dbReference>
<keyword evidence="5" id="KW-0539">Nucleus</keyword>
<comment type="subcellular location">
    <subcellularLocation>
        <location evidence="1">Nucleus</location>
    </subcellularLocation>
</comment>
<organism evidence="10 11">
    <name type="scientific">Rhizoctonia solani</name>
    <dbReference type="NCBI Taxonomy" id="456999"/>
    <lineage>
        <taxon>Eukaryota</taxon>
        <taxon>Fungi</taxon>
        <taxon>Dikarya</taxon>
        <taxon>Basidiomycota</taxon>
        <taxon>Agaricomycotina</taxon>
        <taxon>Agaricomycetes</taxon>
        <taxon>Cantharellales</taxon>
        <taxon>Ceratobasidiaceae</taxon>
        <taxon>Rhizoctonia</taxon>
    </lineage>
</organism>
<dbReference type="GO" id="GO:0000127">
    <property type="term" value="C:transcription factor TFIIIC complex"/>
    <property type="evidence" value="ECO:0007669"/>
    <property type="project" value="InterPro"/>
</dbReference>
<feature type="compositionally biased region" description="Basic residues" evidence="7">
    <location>
        <begin position="704"/>
        <end position="716"/>
    </location>
</feature>
<sequence length="2058" mass="228086">MDQLTKFILRELAFEGDLGSDPSRLRDLVTRYYVAQNPDLEQNVDDKLCSFVWSLLATQDNVVIGLAPDGAAAVYFPPQSSSSRKGKGKEEDDFGASLEPLPPDEFNSTPLEALVVSYGSSLRIAVTPETCFECITGSHIRPPKLSGPVYAVLQLITRTRREGISVIDIGKQSGYDPKTCFYLVQTLVNLGHIYKIKVGGAAGNICIHKDFYDDECEWKKAEKEVALNSKKDDGLRAASPAASDDESENVGKEFSGTMQFDSIDNRHLSNVGVVKSRLQRLLYNMPHGIHVYRNLLFAIGFDASTKRERRIFNHRIHELIKARFIEKVWAPSATIPGGRVLCVRLVKDNEDRTPMVIAEPGAGELAEDPMETVSLSENEEDDHEESDEELLERFEGVCATQSLAHQIISVVEKTGPAGVTIADISRGINDFDPRSITGLIARFAGGVAPTHLADRGLVVMTETAGRERRQRVYTRAGYHSMHQHEGFQDDPADNSALMLVNAGGWAVFQEEEFVTDETAREQWTADLARATLAENGEKMLKARGKKKRTNPLDANGKPIIGRPRKEWKTNISNDKPKGSSGDPPKKRGRPPKRKLEEVVSGDEREEKPVAKKRGRPPKLKTTLVEPEPIIGREQETKIQGPLDDPQAKSSASHVQAELVSVEATVQASPIEQLGTQADEPMVSATTTQGDTEHPEHLSVEIPSHKRTRRSRQRKSSHRNESPAPESESPAKRSSNRLKGRAIGSSTSSTTLPPAKRARVLPPEQLAMDHERPGPTDHEIPESLGPATPSLVGLTRIDEPDAPEPIPRLNIEKTVVTDAVTTGEHPDMVQAERPPAQTAPRMGRPTNVSALRRQTEFTQVIENLGGVVNISSTKPFNDEHQSLLEQLHAEGKAVSTTPGTGMDRRTFNAAISTLESRGLLKTKVVSTVTQAGKIRRATIAYLPSAPEHLVNECIQKFQVSSSGKGLSISNDFPSLEGTVVHPGPRGAAQRTANNLPESIQAPELPQDPLAMARYEQLSNPMTAAQYLGYIPGSLARARALHLQLMSEVVSENPPQNGVSVEDWVIGKAYFSCSMPISTYCSVTKLGFTVPGLRQVLDSEEGSYIRVYEVAADIRTLLGVQSTVTKSRLFKTLSLLVDLGCIIPVKPQTHPGTQGTVYVNDVLPGVEWDYFKLAKSVPIYRFADKDQDAPFCYSHVIHDLASAISFWEQLRIASDRSNYLGIPTGNGLQHTGNAKLTRLMRKSSSWESAYVFSPPQIEYLEGLIDLKSGYTPLDDLQSTRFDNACFVTTAPATAVSEYFTRRRTAIQEEIDRVRSEFQREAEERRRIEEESRRTLAAKAAKAKMDQEARWEIIVLKALDGRAPSHPRLQKALTVLQSNFMVSSRSTSNKTWEAKVRDAARDAIGAKQFVIAPRPPVQPFKPAEEPNNDVTELIRRQGHPIIQKDIAPKKAGRKSKKEIEVEAETEADGAQTNYEKQGRDSRRRRFPWNADYDELARDAGAVIRVRCHGKRIDWSALEQVFPGVQRSCVRQRISSLESLPGASIYYQRLDIAWASIYQQYRGSDTLPDPNPESVKDFDLPGYIAFLRQHIDKAAIRAGGEATQADLQENSFALDSIKQLHANYTVNNKLSGQVQKQPTTWDFFFDVASEEPREREFLQHPFILHERDPDTHPSFDVAVAQASIKMVMSTPDPCYDSNHAAALLNPFGEATIAAAVDGLKDSLDLKKARSDKKEPGRKYRYSDMELSRLKGEFSSSMYPDAVAVHDNLECLQAEEWMSIDLTDEDGEVAAYLQLMSNNLVDIIIDTEVPRAGRRSIGWQSKKVDDENLETQISIRLKSGGILTAPAQNSQSSSQPGDAEHFLDPNAAVSSLHIDITKNNGSSSEGSLMNTIDGAGPAGLTVKQIMDTSHINLPLTLTALTRANPPHAYVLGYDQARIVSAQYLGDWTVEAASRAGETNQNESKFIFPRRWLDIYGNMLEDVWTMVIRTVMGAFIYRPCMNQLALRSRFQGLFDRQELNDILTQLLLSGKLKRTSKSPLPLGMTTPEDERAAYWSLSNSASWF</sequence>
<evidence type="ECO:0000256" key="5">
    <source>
        <dbReference type="ARBA" id="ARBA00023242"/>
    </source>
</evidence>
<protein>
    <recommendedName>
        <fullName evidence="12">B-block binding subunit of TFIIIC domain-containing protein</fullName>
    </recommendedName>
</protein>
<gene>
    <name evidence="10" type="ORF">RDB_LOCUS149325</name>
</gene>
<evidence type="ECO:0000313" key="11">
    <source>
        <dbReference type="Proteomes" id="UP000663843"/>
    </source>
</evidence>
<accession>A0A8H3D3X0</accession>
<feature type="domain" description="Transcription factor tau subunit sfc3/Tfc3 C-terminal" evidence="9">
    <location>
        <begin position="1479"/>
        <end position="1841"/>
    </location>
</feature>
<dbReference type="InterPro" id="IPR046488">
    <property type="entry name" value="Sfc3/Tfc3_C"/>
</dbReference>
<name>A0A8H3D3X0_9AGAM</name>
<dbReference type="Pfam" id="PF04182">
    <property type="entry name" value="B-block_TFIIIC"/>
    <property type="match status" value="1"/>
</dbReference>
<dbReference type="GO" id="GO:0042791">
    <property type="term" value="P:5S class rRNA transcription by RNA polymerase III"/>
    <property type="evidence" value="ECO:0007669"/>
    <property type="project" value="TreeGrafter"/>
</dbReference>
<feature type="compositionally biased region" description="Acidic residues" evidence="7">
    <location>
        <begin position="377"/>
        <end position="389"/>
    </location>
</feature>
<evidence type="ECO:0008006" key="12">
    <source>
        <dbReference type="Google" id="ProtNLM"/>
    </source>
</evidence>
<evidence type="ECO:0000313" key="10">
    <source>
        <dbReference type="EMBL" id="CAE6508687.1"/>
    </source>
</evidence>
<keyword evidence="2" id="KW-0597">Phosphoprotein</keyword>
<feature type="region of interest" description="Disordered" evidence="7">
    <location>
        <begin position="77"/>
        <end position="101"/>
    </location>
</feature>
<dbReference type="EMBL" id="CAJMWT010005701">
    <property type="protein sequence ID" value="CAE6508687.1"/>
    <property type="molecule type" value="Genomic_DNA"/>
</dbReference>
<proteinExistence type="predicted"/>
<feature type="region of interest" description="Disordered" evidence="7">
    <location>
        <begin position="362"/>
        <end position="389"/>
    </location>
</feature>
<feature type="compositionally biased region" description="Basic and acidic residues" evidence="7">
    <location>
        <begin position="766"/>
        <end position="780"/>
    </location>
</feature>
<evidence type="ECO:0000256" key="6">
    <source>
        <dbReference type="SAM" id="Coils"/>
    </source>
</evidence>
<evidence type="ECO:0000256" key="3">
    <source>
        <dbReference type="ARBA" id="ARBA00023125"/>
    </source>
</evidence>
<feature type="region of interest" description="Disordered" evidence="7">
    <location>
        <begin position="1445"/>
        <end position="1478"/>
    </location>
</feature>
<evidence type="ECO:0000259" key="9">
    <source>
        <dbReference type="Pfam" id="PF20222"/>
    </source>
</evidence>
<feature type="domain" description="B-block binding subunit of TFIIIC" evidence="8">
    <location>
        <begin position="149"/>
        <end position="213"/>
    </location>
</feature>
<dbReference type="CDD" id="cd16169">
    <property type="entry name" value="Tau138_eWH"/>
    <property type="match status" value="1"/>
</dbReference>
<dbReference type="InterPro" id="IPR017956">
    <property type="entry name" value="AT_hook_DNA-bd_motif"/>
</dbReference>
<keyword evidence="4" id="KW-0804">Transcription</keyword>
<dbReference type="SMART" id="SM00384">
    <property type="entry name" value="AT_hook"/>
    <property type="match status" value="2"/>
</dbReference>
<dbReference type="Proteomes" id="UP000663843">
    <property type="component" value="Unassembled WGS sequence"/>
</dbReference>
<dbReference type="GO" id="GO:0003677">
    <property type="term" value="F:DNA binding"/>
    <property type="evidence" value="ECO:0007669"/>
    <property type="project" value="UniProtKB-KW"/>
</dbReference>
<comment type="caution">
    <text evidence="10">The sequence shown here is derived from an EMBL/GenBank/DDBJ whole genome shotgun (WGS) entry which is preliminary data.</text>
</comment>
<evidence type="ECO:0000256" key="1">
    <source>
        <dbReference type="ARBA" id="ARBA00004123"/>
    </source>
</evidence>
<dbReference type="Pfam" id="PF20222">
    <property type="entry name" value="DUF6581"/>
    <property type="match status" value="1"/>
</dbReference>
<evidence type="ECO:0000256" key="7">
    <source>
        <dbReference type="SAM" id="MobiDB-lite"/>
    </source>
</evidence>
<keyword evidence="3" id="KW-0238">DNA-binding</keyword>
<reference evidence="10" key="1">
    <citation type="submission" date="2021-01" db="EMBL/GenBank/DDBJ databases">
        <authorList>
            <person name="Kaushik A."/>
        </authorList>
    </citation>
    <scope>NUCLEOTIDE SEQUENCE</scope>
    <source>
        <strain evidence="10">AG2-2IIIB</strain>
    </source>
</reference>